<reference evidence="2" key="1">
    <citation type="journal article" date="2019" name="Int. J. Syst. Evol. Microbiol.">
        <title>The Global Catalogue of Microorganisms (GCM) 10K type strain sequencing project: providing services to taxonomists for standard genome sequencing and annotation.</title>
        <authorList>
            <consortium name="The Broad Institute Genomics Platform"/>
            <consortium name="The Broad Institute Genome Sequencing Center for Infectious Disease"/>
            <person name="Wu L."/>
            <person name="Ma J."/>
        </authorList>
    </citation>
    <scope>NUCLEOTIDE SEQUENCE [LARGE SCALE GENOMIC DNA]</scope>
    <source>
        <strain evidence="2">JCM 31696</strain>
    </source>
</reference>
<dbReference type="PANTHER" id="PTHR43394">
    <property type="entry name" value="ATP-DEPENDENT PERMEASE MDL1, MITOCHONDRIAL"/>
    <property type="match status" value="1"/>
</dbReference>
<dbReference type="PANTHER" id="PTHR43394:SF1">
    <property type="entry name" value="ATP-BINDING CASSETTE SUB-FAMILY B MEMBER 10, MITOCHONDRIAL"/>
    <property type="match status" value="1"/>
</dbReference>
<keyword evidence="2" id="KW-1185">Reference proteome</keyword>
<sequence length="67" mass="7308">DAELARLLTARDTTTIVIAHRPATIRRAHHIAVLHDGRVAEQGTWDTLTSTDGALSRLLTVQEGQLP</sequence>
<evidence type="ECO:0000313" key="2">
    <source>
        <dbReference type="Proteomes" id="UP001597083"/>
    </source>
</evidence>
<comment type="caution">
    <text evidence="1">The sequence shown here is derived from an EMBL/GenBank/DDBJ whole genome shotgun (WGS) entry which is preliminary data.</text>
</comment>
<dbReference type="InterPro" id="IPR027417">
    <property type="entry name" value="P-loop_NTPase"/>
</dbReference>
<organism evidence="1 2">
    <name type="scientific">Actinomadura adrarensis</name>
    <dbReference type="NCBI Taxonomy" id="1819600"/>
    <lineage>
        <taxon>Bacteria</taxon>
        <taxon>Bacillati</taxon>
        <taxon>Actinomycetota</taxon>
        <taxon>Actinomycetes</taxon>
        <taxon>Streptosporangiales</taxon>
        <taxon>Thermomonosporaceae</taxon>
        <taxon>Actinomadura</taxon>
    </lineage>
</organism>
<dbReference type="InterPro" id="IPR039421">
    <property type="entry name" value="Type_1_exporter"/>
</dbReference>
<dbReference type="Proteomes" id="UP001597083">
    <property type="component" value="Unassembled WGS sequence"/>
</dbReference>
<dbReference type="Gene3D" id="3.40.50.300">
    <property type="entry name" value="P-loop containing nucleotide triphosphate hydrolases"/>
    <property type="match status" value="1"/>
</dbReference>
<dbReference type="SUPFAM" id="SSF52540">
    <property type="entry name" value="P-loop containing nucleoside triphosphate hydrolases"/>
    <property type="match status" value="1"/>
</dbReference>
<protein>
    <recommendedName>
        <fullName evidence="3">ABC transporter ATP-binding protein</fullName>
    </recommendedName>
</protein>
<evidence type="ECO:0008006" key="3">
    <source>
        <dbReference type="Google" id="ProtNLM"/>
    </source>
</evidence>
<dbReference type="EMBL" id="JBHTIR010000470">
    <property type="protein sequence ID" value="MFD0851439.1"/>
    <property type="molecule type" value="Genomic_DNA"/>
</dbReference>
<accession>A0ABW3CBZ4</accession>
<feature type="non-terminal residue" evidence="1">
    <location>
        <position position="1"/>
    </location>
</feature>
<gene>
    <name evidence="1" type="ORF">ACFQ07_04375</name>
</gene>
<proteinExistence type="predicted"/>
<name>A0ABW3CBZ4_9ACTN</name>
<evidence type="ECO:0000313" key="1">
    <source>
        <dbReference type="EMBL" id="MFD0851439.1"/>
    </source>
</evidence>